<dbReference type="GO" id="GO:0005829">
    <property type="term" value="C:cytosol"/>
    <property type="evidence" value="ECO:0007669"/>
    <property type="project" value="TreeGrafter"/>
</dbReference>
<organism evidence="2 3">
    <name type="scientific">Candidatus Methanofastidiosum methylothiophilum</name>
    <dbReference type="NCBI Taxonomy" id="1705564"/>
    <lineage>
        <taxon>Archaea</taxon>
        <taxon>Methanobacteriati</taxon>
        <taxon>Methanobacteriota</taxon>
        <taxon>Stenosarchaea group</taxon>
        <taxon>Candidatus Methanofastidiosia</taxon>
        <taxon>Candidatus Methanofastidiosales</taxon>
        <taxon>Candidatus Methanofastidiosaceae</taxon>
        <taxon>Candidatus Methanofastidiosum</taxon>
    </lineage>
</organism>
<proteinExistence type="inferred from homology"/>
<accession>A0A150IY70</accession>
<dbReference type="AlphaFoldDB" id="A0A150IY70"/>
<dbReference type="NCBIfam" id="TIGR00004">
    <property type="entry name" value="Rid family detoxifying hydrolase"/>
    <property type="match status" value="1"/>
</dbReference>
<dbReference type="Pfam" id="PF01042">
    <property type="entry name" value="Ribonuc_L-PSP"/>
    <property type="match status" value="1"/>
</dbReference>
<dbReference type="Proteomes" id="UP000075398">
    <property type="component" value="Unassembled WGS sequence"/>
</dbReference>
<dbReference type="PANTHER" id="PTHR11803">
    <property type="entry name" value="2-IMINOBUTANOATE/2-IMINOPROPANOATE DEAMINASE RIDA"/>
    <property type="match status" value="1"/>
</dbReference>
<comment type="caution">
    <text evidence="2">The sequence shown here is derived from an EMBL/GenBank/DDBJ whole genome shotgun (WGS) entry which is preliminary data.</text>
</comment>
<sequence>MRIMYVLVIIALLLPLSGCLTNKDTIEINSIKKLESINAPTPIGPYSQGIAAGDFVFVSGQIPIQKSGELVTNDIEKATEVILDNIEAILKEDNLSLKDVVKCDIYLKDLDNFDKFNKVYEKRFTSDIKPARVTTQVSRLPKNADIEISCIAYRSRK</sequence>
<gene>
    <name evidence="2" type="ORF">AMQ22_01539</name>
</gene>
<dbReference type="InterPro" id="IPR006056">
    <property type="entry name" value="RidA"/>
</dbReference>
<evidence type="ECO:0000313" key="3">
    <source>
        <dbReference type="Proteomes" id="UP000075398"/>
    </source>
</evidence>
<dbReference type="InterPro" id="IPR006175">
    <property type="entry name" value="YjgF/YER057c/UK114"/>
</dbReference>
<protein>
    <submittedName>
        <fullName evidence="2">RutC family protein</fullName>
    </submittedName>
</protein>
<name>A0A150IY70_9EURY</name>
<evidence type="ECO:0000313" key="2">
    <source>
        <dbReference type="EMBL" id="KYC49937.1"/>
    </source>
</evidence>
<dbReference type="GO" id="GO:0019239">
    <property type="term" value="F:deaminase activity"/>
    <property type="evidence" value="ECO:0007669"/>
    <property type="project" value="TreeGrafter"/>
</dbReference>
<dbReference type="SUPFAM" id="SSF55298">
    <property type="entry name" value="YjgF-like"/>
    <property type="match status" value="1"/>
</dbReference>
<evidence type="ECO:0000256" key="1">
    <source>
        <dbReference type="ARBA" id="ARBA00010552"/>
    </source>
</evidence>
<reference evidence="2 3" key="1">
    <citation type="journal article" date="2016" name="ISME J.">
        <title>Chasing the elusive Euryarchaeota class WSA2: genomes reveal a uniquely fastidious methyl-reducing methanogen.</title>
        <authorList>
            <person name="Nobu M.K."/>
            <person name="Narihiro T."/>
            <person name="Kuroda K."/>
            <person name="Mei R."/>
            <person name="Liu W.T."/>
        </authorList>
    </citation>
    <scope>NUCLEOTIDE SEQUENCE [LARGE SCALE GENOMIC DNA]</scope>
    <source>
        <strain evidence="2">U1lsi0528_Bin055</strain>
    </source>
</reference>
<dbReference type="PANTHER" id="PTHR11803:SF39">
    <property type="entry name" value="2-IMINOBUTANOATE_2-IMINOPROPANOATE DEAMINASE"/>
    <property type="match status" value="1"/>
</dbReference>
<dbReference type="PATRIC" id="fig|1705409.3.peg.1608"/>
<dbReference type="FunFam" id="3.30.1330.40:FF:000001">
    <property type="entry name" value="L-PSP family endoribonuclease"/>
    <property type="match status" value="1"/>
</dbReference>
<dbReference type="CDD" id="cd00448">
    <property type="entry name" value="YjgF_YER057c_UK114_family"/>
    <property type="match status" value="1"/>
</dbReference>
<dbReference type="InterPro" id="IPR035959">
    <property type="entry name" value="RutC-like_sf"/>
</dbReference>
<dbReference type="Gene3D" id="3.30.1330.40">
    <property type="entry name" value="RutC-like"/>
    <property type="match status" value="1"/>
</dbReference>
<comment type="similarity">
    <text evidence="1">Belongs to the RutC family.</text>
</comment>
<dbReference type="EMBL" id="LNGC01000083">
    <property type="protein sequence ID" value="KYC49937.1"/>
    <property type="molecule type" value="Genomic_DNA"/>
</dbReference>